<evidence type="ECO:0000256" key="2">
    <source>
        <dbReference type="SAM" id="SignalP"/>
    </source>
</evidence>
<protein>
    <submittedName>
        <fullName evidence="4">Uncharacterized protein</fullName>
    </submittedName>
</protein>
<evidence type="ECO:0000313" key="3">
    <source>
        <dbReference type="Proteomes" id="UP000887574"/>
    </source>
</evidence>
<name>A0A915E6W7_9BILA</name>
<proteinExistence type="predicted"/>
<keyword evidence="2" id="KW-0732">Signal</keyword>
<keyword evidence="3" id="KW-1185">Reference proteome</keyword>
<feature type="chain" id="PRO_5036903277" evidence="2">
    <location>
        <begin position="29"/>
        <end position="359"/>
    </location>
</feature>
<evidence type="ECO:0000313" key="4">
    <source>
        <dbReference type="WBParaSite" id="jg3475"/>
    </source>
</evidence>
<dbReference type="AlphaFoldDB" id="A0A915E6W7"/>
<feature type="signal peptide" evidence="2">
    <location>
        <begin position="1"/>
        <end position="28"/>
    </location>
</feature>
<organism evidence="3 4">
    <name type="scientific">Ditylenchus dipsaci</name>
    <dbReference type="NCBI Taxonomy" id="166011"/>
    <lineage>
        <taxon>Eukaryota</taxon>
        <taxon>Metazoa</taxon>
        <taxon>Ecdysozoa</taxon>
        <taxon>Nematoda</taxon>
        <taxon>Chromadorea</taxon>
        <taxon>Rhabditida</taxon>
        <taxon>Tylenchina</taxon>
        <taxon>Tylenchomorpha</taxon>
        <taxon>Sphaerularioidea</taxon>
        <taxon>Anguinidae</taxon>
        <taxon>Anguininae</taxon>
        <taxon>Ditylenchus</taxon>
    </lineage>
</organism>
<sequence length="359" mass="40036">MMKILLLAAITFIATILINPHGKSHVQGAVITAHPMHQPSIITQKRKFTHDHPEDVHHFQGKTRRITLSSSKPNDEEDRSLQLVSTENTANHAQHSDLDKVKEKSLQMVVAAGKQYQTNFAETVSKVVAVCIHKLSEVAAKNATDFITKHGLLNKKDADNLTRLISQHSNVVSLLLAGKAREAVLSFGIKQVLNLLTLDKTKEVMKEQAFDLVQAAVPEAQKILVVHIQKLGEQFFSKMSNIGGFGIDLFGHKSEDFLTALGLPGLGKHTRKLILDNAPMILGQTDKIMRRVPSYAIKNFSKMFKGAKIMAMYFKESVLNDRREIFTRPPAVLCLAIHFEHDPIENYGSGYGSHADYYL</sequence>
<reference evidence="4" key="1">
    <citation type="submission" date="2022-11" db="UniProtKB">
        <authorList>
            <consortium name="WormBaseParasite"/>
        </authorList>
    </citation>
    <scope>IDENTIFICATION</scope>
</reference>
<evidence type="ECO:0000256" key="1">
    <source>
        <dbReference type="SAM" id="MobiDB-lite"/>
    </source>
</evidence>
<dbReference type="WBParaSite" id="jg3475">
    <property type="protein sequence ID" value="jg3475"/>
    <property type="gene ID" value="jg3475"/>
</dbReference>
<feature type="region of interest" description="Disordered" evidence="1">
    <location>
        <begin position="54"/>
        <end position="81"/>
    </location>
</feature>
<accession>A0A915E6W7</accession>
<dbReference type="Proteomes" id="UP000887574">
    <property type="component" value="Unplaced"/>
</dbReference>